<dbReference type="RefSeq" id="XP_028883982.1">
    <property type="nucleotide sequence ID" value="XM_029024675.1"/>
</dbReference>
<evidence type="ECO:0000313" key="1">
    <source>
        <dbReference type="EMBL" id="ORC89916.1"/>
    </source>
</evidence>
<name>A0A1X0NYX8_9TRYP</name>
<evidence type="ECO:0000313" key="2">
    <source>
        <dbReference type="Proteomes" id="UP000192257"/>
    </source>
</evidence>
<reference evidence="1 2" key="1">
    <citation type="submission" date="2017-03" db="EMBL/GenBank/DDBJ databases">
        <title>An alternative strategy for trypanosome survival in the mammalian bloodstream revealed through genome and transcriptome analysis of the ubiquitous bovine parasite Trypanosoma (Megatrypanum) theileri.</title>
        <authorList>
            <person name="Kelly S."/>
            <person name="Ivens A."/>
            <person name="Mott A."/>
            <person name="O'Neill E."/>
            <person name="Emms D."/>
            <person name="Macleod O."/>
            <person name="Voorheis P."/>
            <person name="Matthews J."/>
            <person name="Matthews K."/>
            <person name="Carrington M."/>
        </authorList>
    </citation>
    <scope>NUCLEOTIDE SEQUENCE [LARGE SCALE GENOMIC DNA]</scope>
    <source>
        <strain evidence="1">Edinburgh</strain>
    </source>
</reference>
<dbReference type="Proteomes" id="UP000192257">
    <property type="component" value="Unassembled WGS sequence"/>
</dbReference>
<sequence length="128" mass="14919">MMKPHNGNEKKKILCVFPRRTSGKSVPRTVPRGFKKEPNKKKITNKKTFERNGGSHFTLALRSFGNRARGIKNVFAVFALNQHRKGIGKNLPLCLKLYKYSMFLPEKQKMIFIKYIPSLPEVKLHRHR</sequence>
<dbReference type="VEuPathDB" id="TriTrypDB:TM35_000101840"/>
<dbReference type="AlphaFoldDB" id="A0A1X0NYX8"/>
<gene>
    <name evidence="1" type="ORF">TM35_000101840</name>
</gene>
<protein>
    <submittedName>
        <fullName evidence="1">Uncharacterized protein</fullName>
    </submittedName>
</protein>
<proteinExistence type="predicted"/>
<keyword evidence="2" id="KW-1185">Reference proteome</keyword>
<organism evidence="1 2">
    <name type="scientific">Trypanosoma theileri</name>
    <dbReference type="NCBI Taxonomy" id="67003"/>
    <lineage>
        <taxon>Eukaryota</taxon>
        <taxon>Discoba</taxon>
        <taxon>Euglenozoa</taxon>
        <taxon>Kinetoplastea</taxon>
        <taxon>Metakinetoplastina</taxon>
        <taxon>Trypanosomatida</taxon>
        <taxon>Trypanosomatidae</taxon>
        <taxon>Trypanosoma</taxon>
    </lineage>
</organism>
<dbReference type="GeneID" id="39984455"/>
<dbReference type="EMBL" id="NBCO01000010">
    <property type="protein sequence ID" value="ORC89916.1"/>
    <property type="molecule type" value="Genomic_DNA"/>
</dbReference>
<accession>A0A1X0NYX8</accession>
<comment type="caution">
    <text evidence="1">The sequence shown here is derived from an EMBL/GenBank/DDBJ whole genome shotgun (WGS) entry which is preliminary data.</text>
</comment>